<dbReference type="EMBL" id="QZCH01000024">
    <property type="protein sequence ID" value="RJG41864.1"/>
    <property type="molecule type" value="Genomic_DNA"/>
</dbReference>
<name>A0A418YBI9_9GAMM</name>
<reference evidence="4 5" key="1">
    <citation type="submission" date="2018-09" db="EMBL/GenBank/DDBJ databases">
        <authorList>
            <person name="Wang F."/>
        </authorList>
    </citation>
    <scope>NUCLEOTIDE SEQUENCE [LARGE SCALE GENOMIC DNA]</scope>
    <source>
        <strain evidence="4 5">PLHSC7-2</strain>
    </source>
</reference>
<dbReference type="InterPro" id="IPR027417">
    <property type="entry name" value="P-loop_NTPase"/>
</dbReference>
<keyword evidence="1 2" id="KW-0645">Protease</keyword>
<dbReference type="OrthoDB" id="9758568at2"/>
<dbReference type="PANTHER" id="PTHR10046">
    <property type="entry name" value="ATP DEPENDENT LON PROTEASE FAMILY MEMBER"/>
    <property type="match status" value="1"/>
</dbReference>
<organism evidence="4 5">
    <name type="scientific">Motilimonas pumila</name>
    <dbReference type="NCBI Taxonomy" id="2303987"/>
    <lineage>
        <taxon>Bacteria</taxon>
        <taxon>Pseudomonadati</taxon>
        <taxon>Pseudomonadota</taxon>
        <taxon>Gammaproteobacteria</taxon>
        <taxon>Alteromonadales</taxon>
        <taxon>Alteromonadales genera incertae sedis</taxon>
        <taxon>Motilimonas</taxon>
    </lineage>
</organism>
<accession>A0A418YBI9</accession>
<dbReference type="AlphaFoldDB" id="A0A418YBI9"/>
<evidence type="ECO:0000256" key="2">
    <source>
        <dbReference type="PROSITE-ProRule" id="PRU01122"/>
    </source>
</evidence>
<dbReference type="GO" id="GO:0004252">
    <property type="term" value="F:serine-type endopeptidase activity"/>
    <property type="evidence" value="ECO:0007669"/>
    <property type="project" value="UniProtKB-UniRule"/>
</dbReference>
<dbReference type="GO" id="GO:0005524">
    <property type="term" value="F:ATP binding"/>
    <property type="evidence" value="ECO:0007669"/>
    <property type="project" value="InterPro"/>
</dbReference>
<evidence type="ECO:0000259" key="3">
    <source>
        <dbReference type="PROSITE" id="PS51786"/>
    </source>
</evidence>
<dbReference type="Gene3D" id="3.40.50.300">
    <property type="entry name" value="P-loop containing nucleotide triphosphate hydrolases"/>
    <property type="match status" value="1"/>
</dbReference>
<feature type="domain" description="Lon proteolytic" evidence="3">
    <location>
        <begin position="373"/>
        <end position="570"/>
    </location>
</feature>
<keyword evidence="5" id="KW-1185">Reference proteome</keyword>
<dbReference type="Pfam" id="PF13654">
    <property type="entry name" value="AAA_32"/>
    <property type="match status" value="1"/>
</dbReference>
<dbReference type="InterPro" id="IPR008269">
    <property type="entry name" value="Lon_proteolytic"/>
</dbReference>
<dbReference type="Pfam" id="PF05362">
    <property type="entry name" value="Lon_C"/>
    <property type="match status" value="1"/>
</dbReference>
<feature type="active site" evidence="2">
    <location>
        <position position="508"/>
    </location>
</feature>
<dbReference type="GO" id="GO:0006508">
    <property type="term" value="P:proteolysis"/>
    <property type="evidence" value="ECO:0007669"/>
    <property type="project" value="UniProtKB-KW"/>
</dbReference>
<keyword evidence="2" id="KW-0720">Serine protease</keyword>
<dbReference type="SUPFAM" id="SSF54211">
    <property type="entry name" value="Ribosomal protein S5 domain 2-like"/>
    <property type="match status" value="1"/>
</dbReference>
<evidence type="ECO:0000313" key="5">
    <source>
        <dbReference type="Proteomes" id="UP000283255"/>
    </source>
</evidence>
<dbReference type="PROSITE" id="PS51786">
    <property type="entry name" value="LON_PROTEOLYTIC"/>
    <property type="match status" value="1"/>
</dbReference>
<dbReference type="Proteomes" id="UP000283255">
    <property type="component" value="Unassembled WGS sequence"/>
</dbReference>
<dbReference type="InterPro" id="IPR027065">
    <property type="entry name" value="Lon_Prtase"/>
</dbReference>
<keyword evidence="2" id="KW-0378">Hydrolase</keyword>
<dbReference type="Gene3D" id="3.30.230.10">
    <property type="match status" value="1"/>
</dbReference>
<dbReference type="PRINTS" id="PR00830">
    <property type="entry name" value="ENDOLAPTASE"/>
</dbReference>
<sequence length="608" mass="67191">MTLITGLDHLHTTNTLTLEQLQPCFTSALTTCATQRAPWPSLFPFAQQEVQAFAKLSQPLLTLVSSDWLTSQLFLQHTLADFKPHTAPLYLLDQTAGQAGYFHSELTVEPGRYRKQSKAVQDTINDHLGDHEDGDIHAVAAKRIGFLESASRAQLFGEVYNGADGTLQLKPGALACHLGGILVVQLPALLEDPTLWQDLKRCIESQTISWHDAVCLQPPKSPLPQGRFAAAIKVILVGSREQLAELHHLDPDAAQNASMFTELASEVRANESNMPAIQDFICQIAAPFSVSLDLPFLNALLQHLSQLREHREYIKFNGKYLQRLLGRLCLDETPLTPEKLQQVLRQIRAAMTLPQKYSDESIAEQQIPISLTGNAIGQVNGLSVVELDGHPLEFGEVFRVTAAEYLGDGEVIDVERKADMAGNIHSKSMMIVESYLSQVFAKKHHIPFSANVVFEQSYSHSEGDSASIATYVAVISALSQCPVKQTVAITGAMDQQGHVLAVGGINDKIMALYRTTQVCQLEHKVSVLIPHANLINLNLDSDILAGVAEGKIDIISIGHVSEALDLALTEHQGWQDVYARIKQRFKSLQDDDDETLGSHWDWLTKWFR</sequence>
<dbReference type="InterPro" id="IPR014721">
    <property type="entry name" value="Ribsml_uS5_D2-typ_fold_subgr"/>
</dbReference>
<dbReference type="GO" id="GO:0030163">
    <property type="term" value="P:protein catabolic process"/>
    <property type="evidence" value="ECO:0007669"/>
    <property type="project" value="InterPro"/>
</dbReference>
<comment type="similarity">
    <text evidence="2">Belongs to the peptidase S16 family.</text>
</comment>
<dbReference type="InterPro" id="IPR020568">
    <property type="entry name" value="Ribosomal_Su5_D2-typ_SF"/>
</dbReference>
<comment type="catalytic activity">
    <reaction evidence="2">
        <text>Hydrolysis of proteins in presence of ATP.</text>
        <dbReference type="EC" id="3.4.21.53"/>
    </reaction>
</comment>
<dbReference type="EC" id="3.4.21.53" evidence="2"/>
<comment type="caution">
    <text evidence="4">The sequence shown here is derived from an EMBL/GenBank/DDBJ whole genome shotgun (WGS) entry which is preliminary data.</text>
</comment>
<reference evidence="4 5" key="2">
    <citation type="submission" date="2019-01" db="EMBL/GenBank/DDBJ databases">
        <title>Motilimonas pumilus sp. nov., isolated from the gut of sea cucumber (Apostichopus japonicus).</title>
        <authorList>
            <person name="Wang F.-Q."/>
            <person name="Ren L.-H."/>
            <person name="Lin Y.-W."/>
            <person name="Sun G.-H."/>
            <person name="Du Z.-J."/>
            <person name="Zhao J.-X."/>
            <person name="Liu X.-J."/>
            <person name="Liu L.-J."/>
        </authorList>
    </citation>
    <scope>NUCLEOTIDE SEQUENCE [LARGE SCALE GENOMIC DNA]</scope>
    <source>
        <strain evidence="4 5">PLHSC7-2</strain>
    </source>
</reference>
<feature type="active site" evidence="2">
    <location>
        <position position="465"/>
    </location>
</feature>
<evidence type="ECO:0000256" key="1">
    <source>
        <dbReference type="ARBA" id="ARBA00022670"/>
    </source>
</evidence>
<gene>
    <name evidence="4" type="ORF">D1Z90_15950</name>
</gene>
<dbReference type="InterPro" id="IPR041699">
    <property type="entry name" value="AAA_32"/>
</dbReference>
<protein>
    <recommendedName>
        <fullName evidence="2">endopeptidase La</fullName>
        <ecNumber evidence="2">3.4.21.53</ecNumber>
    </recommendedName>
</protein>
<dbReference type="GO" id="GO:0004176">
    <property type="term" value="F:ATP-dependent peptidase activity"/>
    <property type="evidence" value="ECO:0007669"/>
    <property type="project" value="UniProtKB-UniRule"/>
</dbReference>
<proteinExistence type="inferred from homology"/>
<dbReference type="RefSeq" id="WP_119911786.1">
    <property type="nucleotide sequence ID" value="NZ_QZCH01000024.1"/>
</dbReference>
<evidence type="ECO:0000313" key="4">
    <source>
        <dbReference type="EMBL" id="RJG41864.1"/>
    </source>
</evidence>